<dbReference type="CDD" id="cd24133">
    <property type="entry name" value="ASKHA_NBD_TsaD_bac"/>
    <property type="match status" value="1"/>
</dbReference>
<dbReference type="EMBL" id="BMED01000003">
    <property type="protein sequence ID" value="GGC84557.1"/>
    <property type="molecule type" value="Genomic_DNA"/>
</dbReference>
<proteinExistence type="inferred from homology"/>
<feature type="domain" description="Gcp-like" evidence="9">
    <location>
        <begin position="34"/>
        <end position="322"/>
    </location>
</feature>
<comment type="similarity">
    <text evidence="8">Belongs to the KAE1 / TsaD family.</text>
</comment>
<keyword evidence="11" id="KW-1185">Reference proteome</keyword>
<dbReference type="FunFam" id="3.30.420.40:FF:000012">
    <property type="entry name" value="tRNA N6-adenosine threonylcarbamoyltransferase"/>
    <property type="match status" value="1"/>
</dbReference>
<evidence type="ECO:0000256" key="4">
    <source>
        <dbReference type="ARBA" id="ARBA00022723"/>
    </source>
</evidence>
<dbReference type="GO" id="GO:0005737">
    <property type="term" value="C:cytoplasm"/>
    <property type="evidence" value="ECO:0007669"/>
    <property type="project" value="UniProtKB-SubCell"/>
</dbReference>
<comment type="catalytic activity">
    <reaction evidence="7 8">
        <text>L-threonylcarbamoyladenylate + adenosine(37) in tRNA = N(6)-L-threonylcarbamoyladenosine(37) in tRNA + AMP + H(+)</text>
        <dbReference type="Rhea" id="RHEA:37059"/>
        <dbReference type="Rhea" id="RHEA-COMP:10162"/>
        <dbReference type="Rhea" id="RHEA-COMP:10163"/>
        <dbReference type="ChEBI" id="CHEBI:15378"/>
        <dbReference type="ChEBI" id="CHEBI:73682"/>
        <dbReference type="ChEBI" id="CHEBI:74411"/>
        <dbReference type="ChEBI" id="CHEBI:74418"/>
        <dbReference type="ChEBI" id="CHEBI:456215"/>
        <dbReference type="EC" id="2.3.1.234"/>
    </reaction>
</comment>
<name>A0A916URM5_9BURK</name>
<reference evidence="10" key="1">
    <citation type="journal article" date="2014" name="Int. J. Syst. Evol. Microbiol.">
        <title>Complete genome sequence of Corynebacterium casei LMG S-19264T (=DSM 44701T), isolated from a smear-ripened cheese.</title>
        <authorList>
            <consortium name="US DOE Joint Genome Institute (JGI-PGF)"/>
            <person name="Walter F."/>
            <person name="Albersmeier A."/>
            <person name="Kalinowski J."/>
            <person name="Ruckert C."/>
        </authorList>
    </citation>
    <scope>NUCLEOTIDE SEQUENCE</scope>
    <source>
        <strain evidence="10">CGMCC 1.10998</strain>
    </source>
</reference>
<dbReference type="PANTHER" id="PTHR11735:SF6">
    <property type="entry name" value="TRNA N6-ADENOSINE THREONYLCARBAMOYLTRANSFERASE, MITOCHONDRIAL"/>
    <property type="match status" value="1"/>
</dbReference>
<keyword evidence="1 8" id="KW-0963">Cytoplasm</keyword>
<evidence type="ECO:0000256" key="8">
    <source>
        <dbReference type="HAMAP-Rule" id="MF_01445"/>
    </source>
</evidence>
<comment type="cofactor">
    <cofactor evidence="8">
        <name>Fe(2+)</name>
        <dbReference type="ChEBI" id="CHEBI:29033"/>
    </cofactor>
    <text evidence="8">Binds 1 Fe(2+) ion per subunit.</text>
</comment>
<evidence type="ECO:0000313" key="11">
    <source>
        <dbReference type="Proteomes" id="UP000637423"/>
    </source>
</evidence>
<feature type="binding site" evidence="8">
    <location>
        <begin position="144"/>
        <end position="148"/>
    </location>
    <ligand>
        <name>substrate</name>
    </ligand>
</feature>
<keyword evidence="2 8" id="KW-0808">Transferase</keyword>
<protein>
    <recommendedName>
        <fullName evidence="8">tRNA N6-adenosine threonylcarbamoyltransferase</fullName>
        <ecNumber evidence="8">2.3.1.234</ecNumber>
    </recommendedName>
    <alternativeName>
        <fullName evidence="8">N6-L-threonylcarbamoyladenine synthase</fullName>
        <shortName evidence="8">t(6)A synthase</shortName>
    </alternativeName>
    <alternativeName>
        <fullName evidence="8">t(6)A37 threonylcarbamoyladenosine biosynthesis protein TsaD</fullName>
    </alternativeName>
    <alternativeName>
        <fullName evidence="8">tRNA threonylcarbamoyladenosine biosynthesis protein TsaD</fullName>
    </alternativeName>
</protein>
<comment type="subcellular location">
    <subcellularLocation>
        <location evidence="8">Cytoplasm</location>
    </subcellularLocation>
</comment>
<dbReference type="GO" id="GO:0061711">
    <property type="term" value="F:tRNA N(6)-L-threonylcarbamoyladenine synthase activity"/>
    <property type="evidence" value="ECO:0007669"/>
    <property type="project" value="UniProtKB-EC"/>
</dbReference>
<evidence type="ECO:0000313" key="10">
    <source>
        <dbReference type="EMBL" id="GGC84557.1"/>
    </source>
</evidence>
<dbReference type="GO" id="GO:0005506">
    <property type="term" value="F:iron ion binding"/>
    <property type="evidence" value="ECO:0007669"/>
    <property type="project" value="UniProtKB-UniRule"/>
</dbReference>
<evidence type="ECO:0000256" key="1">
    <source>
        <dbReference type="ARBA" id="ARBA00022490"/>
    </source>
</evidence>
<comment type="function">
    <text evidence="8">Required for the formation of a threonylcarbamoyl group on adenosine at position 37 (t(6)A37) in tRNAs that read codons beginning with adenine. Is involved in the transfer of the threonylcarbamoyl moiety of threonylcarbamoyl-AMP (TC-AMP) to the N6 group of A37, together with TsaE and TsaB. TsaD likely plays a direct catalytic role in this reaction.</text>
</comment>
<dbReference type="Pfam" id="PF00814">
    <property type="entry name" value="TsaD"/>
    <property type="match status" value="1"/>
</dbReference>
<evidence type="ECO:0000256" key="5">
    <source>
        <dbReference type="ARBA" id="ARBA00023004"/>
    </source>
</evidence>
<evidence type="ECO:0000256" key="3">
    <source>
        <dbReference type="ARBA" id="ARBA00022694"/>
    </source>
</evidence>
<dbReference type="InterPro" id="IPR043129">
    <property type="entry name" value="ATPase_NBD"/>
</dbReference>
<evidence type="ECO:0000256" key="7">
    <source>
        <dbReference type="ARBA" id="ARBA00048117"/>
    </source>
</evidence>
<feature type="binding site" evidence="8">
    <location>
        <position position="121"/>
    </location>
    <ligand>
        <name>Fe cation</name>
        <dbReference type="ChEBI" id="CHEBI:24875"/>
    </ligand>
</feature>
<sequence>MLQFDENGIAMIVLGVESSCDETGLALYDTEGGLLAHALHSQIAMHQEYGGVVPELASRDHIRRAIPLLQQVLEQAKLPRTGIDAIAFTQGPGLAGALLVGASVACGLGMALNKPVLGIHHLEGHLLSPLLASKPPEFPFIALLVSGGHTQLMRVDGVGQYTLLGETLDDAAGEAFDKSAKLLGLSYPGGPAISRLAEFGDPAAYTFPRPMLHSKDLNFSFSGLKTSVLTVVKQTAANSANICEQDKANIARGFVDAIVDVLVAKCVTAMKQSGLKRLVIAGGVGANQQLRAALNAAAAKKRFQVFYPELEFCTDNGAMIAFAGAMRLKKNPAAATFDYAFNVRPRWPLHELLAA</sequence>
<accession>A0A916URM5</accession>
<dbReference type="EC" id="2.3.1.234" evidence="8"/>
<evidence type="ECO:0000256" key="6">
    <source>
        <dbReference type="ARBA" id="ARBA00023315"/>
    </source>
</evidence>
<dbReference type="InterPro" id="IPR022450">
    <property type="entry name" value="TsaD"/>
</dbReference>
<dbReference type="Gene3D" id="3.30.420.40">
    <property type="match status" value="2"/>
</dbReference>
<dbReference type="Proteomes" id="UP000637423">
    <property type="component" value="Unassembled WGS sequence"/>
</dbReference>
<dbReference type="InterPro" id="IPR000905">
    <property type="entry name" value="Gcp-like_dom"/>
</dbReference>
<feature type="binding site" evidence="8">
    <location>
        <position position="190"/>
    </location>
    <ligand>
        <name>substrate</name>
    </ligand>
</feature>
<feature type="binding site" evidence="8">
    <location>
        <position position="177"/>
    </location>
    <ligand>
        <name>substrate</name>
    </ligand>
</feature>
<dbReference type="SUPFAM" id="SSF53067">
    <property type="entry name" value="Actin-like ATPase domain"/>
    <property type="match status" value="2"/>
</dbReference>
<dbReference type="PRINTS" id="PR00789">
    <property type="entry name" value="OSIALOPTASE"/>
</dbReference>
<dbReference type="NCBIfam" id="TIGR03723">
    <property type="entry name" value="T6A_TsaD_YgjD"/>
    <property type="match status" value="1"/>
</dbReference>
<keyword evidence="3 8" id="KW-0819">tRNA processing</keyword>
<dbReference type="FunFam" id="3.30.420.40:FF:000040">
    <property type="entry name" value="tRNA N6-adenosine threonylcarbamoyltransferase"/>
    <property type="match status" value="1"/>
</dbReference>
<dbReference type="PANTHER" id="PTHR11735">
    <property type="entry name" value="TRNA N6-ADENOSINE THREONYLCARBAMOYLTRANSFERASE"/>
    <property type="match status" value="1"/>
</dbReference>
<organism evidence="10 11">
    <name type="scientific">Undibacterium terreum</name>
    <dbReference type="NCBI Taxonomy" id="1224302"/>
    <lineage>
        <taxon>Bacteria</taxon>
        <taxon>Pseudomonadati</taxon>
        <taxon>Pseudomonadota</taxon>
        <taxon>Betaproteobacteria</taxon>
        <taxon>Burkholderiales</taxon>
        <taxon>Oxalobacteraceae</taxon>
        <taxon>Undibacterium</taxon>
    </lineage>
</organism>
<dbReference type="AlphaFoldDB" id="A0A916URM5"/>
<gene>
    <name evidence="8 10" type="primary">tsaD</name>
    <name evidence="10" type="ORF">GCM10011396_34840</name>
</gene>
<evidence type="ECO:0000259" key="9">
    <source>
        <dbReference type="Pfam" id="PF00814"/>
    </source>
</evidence>
<comment type="caution">
    <text evidence="8">Lacks conserved residue(s) required for the propagation of feature annotation.</text>
</comment>
<dbReference type="InterPro" id="IPR017861">
    <property type="entry name" value="KAE1/TsaD"/>
</dbReference>
<feature type="binding site" evidence="8">
    <location>
        <position position="125"/>
    </location>
    <ligand>
        <name>Fe cation</name>
        <dbReference type="ChEBI" id="CHEBI:24875"/>
    </ligand>
</feature>
<keyword evidence="6 8" id="KW-0012">Acyltransferase</keyword>
<dbReference type="PROSITE" id="PS01016">
    <property type="entry name" value="GLYCOPROTEASE"/>
    <property type="match status" value="1"/>
</dbReference>
<dbReference type="HAMAP" id="MF_01445">
    <property type="entry name" value="TsaD"/>
    <property type="match status" value="1"/>
</dbReference>
<evidence type="ECO:0000256" key="2">
    <source>
        <dbReference type="ARBA" id="ARBA00022679"/>
    </source>
</evidence>
<keyword evidence="4 8" id="KW-0479">Metal-binding</keyword>
<feature type="binding site" evidence="8">
    <location>
        <position position="315"/>
    </location>
    <ligand>
        <name>Fe cation</name>
        <dbReference type="ChEBI" id="CHEBI:24875"/>
    </ligand>
</feature>
<feature type="binding site" evidence="8">
    <location>
        <position position="287"/>
    </location>
    <ligand>
        <name>substrate</name>
    </ligand>
</feature>
<dbReference type="NCBIfam" id="TIGR00329">
    <property type="entry name" value="gcp_kae1"/>
    <property type="match status" value="1"/>
</dbReference>
<reference evidence="10" key="2">
    <citation type="submission" date="2020-09" db="EMBL/GenBank/DDBJ databases">
        <authorList>
            <person name="Sun Q."/>
            <person name="Zhou Y."/>
        </authorList>
    </citation>
    <scope>NUCLEOTIDE SEQUENCE</scope>
    <source>
        <strain evidence="10">CGMCC 1.10998</strain>
    </source>
</reference>
<comment type="caution">
    <text evidence="10">The sequence shown here is derived from an EMBL/GenBank/DDBJ whole genome shotgun (WGS) entry which is preliminary data.</text>
</comment>
<dbReference type="InterPro" id="IPR017860">
    <property type="entry name" value="Peptidase_M22_CS"/>
</dbReference>
<keyword evidence="5 8" id="KW-0408">Iron</keyword>
<dbReference type="GO" id="GO:0002949">
    <property type="term" value="P:tRNA threonylcarbamoyladenosine modification"/>
    <property type="evidence" value="ECO:0007669"/>
    <property type="project" value="UniProtKB-UniRule"/>
</dbReference>